<proteinExistence type="inferred from homology"/>
<dbReference type="InterPro" id="IPR007157">
    <property type="entry name" value="PspA_VIPP1"/>
</dbReference>
<evidence type="ECO:0000313" key="6">
    <source>
        <dbReference type="Proteomes" id="UP000229681"/>
    </source>
</evidence>
<dbReference type="EMBL" id="PGTL01000008">
    <property type="protein sequence ID" value="PJF42818.1"/>
    <property type="molecule type" value="Genomic_DNA"/>
</dbReference>
<evidence type="ECO:0000313" key="5">
    <source>
        <dbReference type="Proteomes" id="UP000228947"/>
    </source>
</evidence>
<dbReference type="EMBL" id="PGTM01000205">
    <property type="protein sequence ID" value="PJF35111.1"/>
    <property type="molecule type" value="Genomic_DNA"/>
</dbReference>
<comment type="caution">
    <text evidence="4">The sequence shown here is derived from an EMBL/GenBank/DDBJ whole genome shotgun (WGS) entry which is preliminary data.</text>
</comment>
<comment type="similarity">
    <text evidence="1">Belongs to the PspA/Vipp/IM30 family.</text>
</comment>
<evidence type="ECO:0000313" key="3">
    <source>
        <dbReference type="EMBL" id="PJF35111.1"/>
    </source>
</evidence>
<name>A0A2M8PZ50_9CHLR</name>
<evidence type="ECO:0000313" key="4">
    <source>
        <dbReference type="EMBL" id="PJF42818.1"/>
    </source>
</evidence>
<sequence>MSLLQKIGILISATLHSIVDRALQTNSLAVFDEYIRQAENSMKLLQSALVDLKVTVKTLRAKYDQAADEAARLDLQVDQALTAGKESLAKARMVRLNSLMEIAQTYKAQYERQSHAYNLLTDMVQILQSKVDVLQAQRDQVATMLELIKSKNLVARSIKDIEKISDSHTRRIMEDVRAQLDTADARLEMATSRLSAEIEAQGGDLALEAQLEERRQRLGLA</sequence>
<evidence type="ECO:0000256" key="1">
    <source>
        <dbReference type="ARBA" id="ARBA00043985"/>
    </source>
</evidence>
<gene>
    <name evidence="3" type="ORF">CUN49_12215</name>
    <name evidence="4" type="ORF">CUN50_02700</name>
</gene>
<accession>A0A2M8PZ50</accession>
<keyword evidence="2" id="KW-0175">Coiled coil</keyword>
<accession>A0A2M8PC41</accession>
<dbReference type="AlphaFoldDB" id="A0A2M8PZ50"/>
<dbReference type="Pfam" id="PF04012">
    <property type="entry name" value="PspA_IM30"/>
    <property type="match status" value="1"/>
</dbReference>
<evidence type="ECO:0000256" key="2">
    <source>
        <dbReference type="SAM" id="Coils"/>
    </source>
</evidence>
<evidence type="ECO:0008006" key="7">
    <source>
        <dbReference type="Google" id="ProtNLM"/>
    </source>
</evidence>
<organism evidence="4 5">
    <name type="scientific">Candidatus Thermofonsia Clade 1 bacterium</name>
    <dbReference type="NCBI Taxonomy" id="2364210"/>
    <lineage>
        <taxon>Bacteria</taxon>
        <taxon>Bacillati</taxon>
        <taxon>Chloroflexota</taxon>
        <taxon>Candidatus Thermofontia</taxon>
        <taxon>Candidatus Thermofonsia Clade 1</taxon>
    </lineage>
</organism>
<protein>
    <recommendedName>
        <fullName evidence="7">Phage shock protein A</fullName>
    </recommendedName>
</protein>
<dbReference type="Proteomes" id="UP000228947">
    <property type="component" value="Unassembled WGS sequence"/>
</dbReference>
<dbReference type="Proteomes" id="UP000229681">
    <property type="component" value="Unassembled WGS sequence"/>
</dbReference>
<feature type="coiled-coil region" evidence="2">
    <location>
        <begin position="35"/>
        <end position="76"/>
    </location>
</feature>
<reference evidence="5 6" key="1">
    <citation type="submission" date="2017-11" db="EMBL/GenBank/DDBJ databases">
        <title>Evolution of Phototrophy in the Chloroflexi Phylum Driven by Horizontal Gene Transfer.</title>
        <authorList>
            <person name="Ward L.M."/>
            <person name="Hemp J."/>
            <person name="Shih P.M."/>
            <person name="Mcglynn S.E."/>
            <person name="Fischer W."/>
        </authorList>
    </citation>
    <scope>NUCLEOTIDE SEQUENCE [LARGE SCALE GENOMIC DNA]</scope>
    <source>
        <strain evidence="4">CP1_1M</strain>
        <strain evidence="3">JP3_13</strain>
    </source>
</reference>